<dbReference type="AlphaFoldDB" id="A0A0K0EWB3"/>
<dbReference type="WBParaSite" id="SVE_0081300.1">
    <property type="protein sequence ID" value="SVE_0081300.1"/>
    <property type="gene ID" value="SVE_0081300"/>
</dbReference>
<organism evidence="1 2">
    <name type="scientific">Strongyloides venezuelensis</name>
    <name type="common">Threadworm</name>
    <dbReference type="NCBI Taxonomy" id="75913"/>
    <lineage>
        <taxon>Eukaryota</taxon>
        <taxon>Metazoa</taxon>
        <taxon>Ecdysozoa</taxon>
        <taxon>Nematoda</taxon>
        <taxon>Chromadorea</taxon>
        <taxon>Rhabditida</taxon>
        <taxon>Tylenchina</taxon>
        <taxon>Panagrolaimomorpha</taxon>
        <taxon>Strongyloidoidea</taxon>
        <taxon>Strongyloididae</taxon>
        <taxon>Strongyloides</taxon>
    </lineage>
</organism>
<accession>A0A0K0EWB3</accession>
<reference evidence="1" key="1">
    <citation type="submission" date="2014-07" db="EMBL/GenBank/DDBJ databases">
        <authorList>
            <person name="Martin A.A"/>
            <person name="De Silva N."/>
        </authorList>
    </citation>
    <scope>NUCLEOTIDE SEQUENCE</scope>
</reference>
<dbReference type="Proteomes" id="UP000035680">
    <property type="component" value="Unassembled WGS sequence"/>
</dbReference>
<protein>
    <submittedName>
        <fullName evidence="2">Uncharacterized protein</fullName>
    </submittedName>
</protein>
<sequence length="96" mass="11456">MSLIIYKISCNNNISWSKALPLVANYMDTSKTGNMTYSPYEKLFLQRPNNQITRYLQRNIKYVDRNQDLHELMNVAAYLCHLNNEYFEEIKSRINE</sequence>
<proteinExistence type="predicted"/>
<keyword evidence="1" id="KW-1185">Reference proteome</keyword>
<name>A0A0K0EWB3_STRVS</name>
<reference evidence="2" key="2">
    <citation type="submission" date="2015-08" db="UniProtKB">
        <authorList>
            <consortium name="WormBaseParasite"/>
        </authorList>
    </citation>
    <scope>IDENTIFICATION</scope>
</reference>
<evidence type="ECO:0000313" key="1">
    <source>
        <dbReference type="Proteomes" id="UP000035680"/>
    </source>
</evidence>
<evidence type="ECO:0000313" key="2">
    <source>
        <dbReference type="WBParaSite" id="SVE_0081300.1"/>
    </source>
</evidence>